<protein>
    <recommendedName>
        <fullName evidence="4">General secretion pathway protein GspN</fullName>
    </recommendedName>
</protein>
<keyword evidence="3" id="KW-1185">Reference proteome</keyword>
<gene>
    <name evidence="2" type="ORF">ACFFFU_05705</name>
</gene>
<dbReference type="Proteomes" id="UP001589898">
    <property type="component" value="Unassembled WGS sequence"/>
</dbReference>
<evidence type="ECO:0000313" key="2">
    <source>
        <dbReference type="EMBL" id="MFC0717241.1"/>
    </source>
</evidence>
<organism evidence="2 3">
    <name type="scientific">Luteimonas padinae</name>
    <dbReference type="NCBI Taxonomy" id="1714359"/>
    <lineage>
        <taxon>Bacteria</taxon>
        <taxon>Pseudomonadati</taxon>
        <taxon>Pseudomonadota</taxon>
        <taxon>Gammaproteobacteria</taxon>
        <taxon>Lysobacterales</taxon>
        <taxon>Lysobacteraceae</taxon>
        <taxon>Luteimonas</taxon>
    </lineage>
</organism>
<sequence>MRAETAGARTWLLGALALWALATWVLGLFGLGGRIDRLPPDPGLVQRLPAAATETEDRLGPLAQYGEFGERPLFTTDRRPQPFFINPVDEDAPAEFEYVLTSVLLTPGLQVAIVQPAAGGESVRLKVGESPAGAQGWQLSSISPRGAVFDGPEGQRTLELRVFDGIGGEAPTAMASPPPAGQATPGRSGAGQSPPRPASTPAAPRAAAADAAGDGSQPEAAPQPGQPVPTEGDAPASPAPTPDTPTARSADEQVEAIRARIEARRARLREQAQQGQ</sequence>
<accession>A0ABV6SYD4</accession>
<comment type="caution">
    <text evidence="2">The sequence shown here is derived from an EMBL/GenBank/DDBJ whole genome shotgun (WGS) entry which is preliminary data.</text>
</comment>
<evidence type="ECO:0000313" key="3">
    <source>
        <dbReference type="Proteomes" id="UP001589898"/>
    </source>
</evidence>
<name>A0ABV6SYD4_9GAMM</name>
<dbReference type="RefSeq" id="WP_189498595.1">
    <property type="nucleotide sequence ID" value="NZ_BMZT01000010.1"/>
</dbReference>
<dbReference type="EMBL" id="JBHLTF010000026">
    <property type="protein sequence ID" value="MFC0717241.1"/>
    <property type="molecule type" value="Genomic_DNA"/>
</dbReference>
<feature type="compositionally biased region" description="Low complexity" evidence="1">
    <location>
        <begin position="199"/>
        <end position="218"/>
    </location>
</feature>
<feature type="region of interest" description="Disordered" evidence="1">
    <location>
        <begin position="168"/>
        <end position="254"/>
    </location>
</feature>
<evidence type="ECO:0008006" key="4">
    <source>
        <dbReference type="Google" id="ProtNLM"/>
    </source>
</evidence>
<evidence type="ECO:0000256" key="1">
    <source>
        <dbReference type="SAM" id="MobiDB-lite"/>
    </source>
</evidence>
<reference evidence="2 3" key="1">
    <citation type="submission" date="2024-09" db="EMBL/GenBank/DDBJ databases">
        <authorList>
            <person name="Sun Q."/>
            <person name="Mori K."/>
        </authorList>
    </citation>
    <scope>NUCLEOTIDE SEQUENCE [LARGE SCALE GENOMIC DNA]</scope>
    <source>
        <strain evidence="2 3">KCTC 52403</strain>
    </source>
</reference>
<proteinExistence type="predicted"/>